<proteinExistence type="predicted"/>
<keyword evidence="3" id="KW-0804">Transcription</keyword>
<protein>
    <submittedName>
        <fullName evidence="6">AcrR family transcriptional regulator</fullName>
    </submittedName>
</protein>
<keyword evidence="7" id="KW-1185">Reference proteome</keyword>
<evidence type="ECO:0000256" key="4">
    <source>
        <dbReference type="PROSITE-ProRule" id="PRU00335"/>
    </source>
</evidence>
<dbReference type="GO" id="GO:0003677">
    <property type="term" value="F:DNA binding"/>
    <property type="evidence" value="ECO:0007669"/>
    <property type="project" value="UniProtKB-UniRule"/>
</dbReference>
<gene>
    <name evidence="6" type="ORF">HD592_000432</name>
</gene>
<feature type="domain" description="HTH tetR-type" evidence="5">
    <location>
        <begin position="6"/>
        <end position="66"/>
    </location>
</feature>
<dbReference type="PANTHER" id="PTHR47506">
    <property type="entry name" value="TRANSCRIPTIONAL REGULATORY PROTEIN"/>
    <property type="match status" value="1"/>
</dbReference>
<dbReference type="Gene3D" id="1.10.10.60">
    <property type="entry name" value="Homeodomain-like"/>
    <property type="match status" value="1"/>
</dbReference>
<feature type="DNA-binding region" description="H-T-H motif" evidence="4">
    <location>
        <begin position="29"/>
        <end position="48"/>
    </location>
</feature>
<dbReference type="SUPFAM" id="SSF46689">
    <property type="entry name" value="Homeodomain-like"/>
    <property type="match status" value="1"/>
</dbReference>
<dbReference type="EMBL" id="JACHMK010000001">
    <property type="protein sequence ID" value="MBB6333867.1"/>
    <property type="molecule type" value="Genomic_DNA"/>
</dbReference>
<dbReference type="AlphaFoldDB" id="A0A923E3T1"/>
<accession>A0A923E3T1</accession>
<dbReference type="InterPro" id="IPR036271">
    <property type="entry name" value="Tet_transcr_reg_TetR-rel_C_sf"/>
</dbReference>
<dbReference type="RefSeq" id="WP_184451525.1">
    <property type="nucleotide sequence ID" value="NZ_JACHMK010000001.1"/>
</dbReference>
<dbReference type="InterPro" id="IPR001647">
    <property type="entry name" value="HTH_TetR"/>
</dbReference>
<dbReference type="PANTHER" id="PTHR47506:SF1">
    <property type="entry name" value="HTH-TYPE TRANSCRIPTIONAL REGULATOR YJDC"/>
    <property type="match status" value="1"/>
</dbReference>
<comment type="caution">
    <text evidence="6">The sequence shown here is derived from an EMBL/GenBank/DDBJ whole genome shotgun (WGS) entry which is preliminary data.</text>
</comment>
<dbReference type="SUPFAM" id="SSF48498">
    <property type="entry name" value="Tetracyclin repressor-like, C-terminal domain"/>
    <property type="match status" value="1"/>
</dbReference>
<dbReference type="InterPro" id="IPR009057">
    <property type="entry name" value="Homeodomain-like_sf"/>
</dbReference>
<dbReference type="Pfam" id="PF00440">
    <property type="entry name" value="TetR_N"/>
    <property type="match status" value="1"/>
</dbReference>
<evidence type="ECO:0000313" key="6">
    <source>
        <dbReference type="EMBL" id="MBB6333867.1"/>
    </source>
</evidence>
<evidence type="ECO:0000256" key="3">
    <source>
        <dbReference type="ARBA" id="ARBA00023163"/>
    </source>
</evidence>
<keyword evidence="1" id="KW-0805">Transcription regulation</keyword>
<sequence length="189" mass="20051">MGRIATFDRRVVIARARDIFWAKGYEATAVPDLEEATGLKRSSLYHAFGSKKGLFDEAINSYLNEEVRPLIARLKGPDVSPEALVRYFTKLRDGVVSEDGHPGCLLVAAANAPVGADPLVAGVIADYHAELLRAFTAGVLAAKPGLSAPQARSTARMLVALNISALALARTNPALAAADLDEALTLLND</sequence>
<evidence type="ECO:0000256" key="2">
    <source>
        <dbReference type="ARBA" id="ARBA00023125"/>
    </source>
</evidence>
<dbReference type="PRINTS" id="PR00455">
    <property type="entry name" value="HTHTETR"/>
</dbReference>
<dbReference type="Gene3D" id="1.10.357.10">
    <property type="entry name" value="Tetracycline Repressor, domain 2"/>
    <property type="match status" value="1"/>
</dbReference>
<evidence type="ECO:0000256" key="1">
    <source>
        <dbReference type="ARBA" id="ARBA00023015"/>
    </source>
</evidence>
<reference evidence="6" key="1">
    <citation type="submission" date="2020-08" db="EMBL/GenBank/DDBJ databases">
        <title>Sequencing the genomes of 1000 actinobacteria strains.</title>
        <authorList>
            <person name="Klenk H.-P."/>
        </authorList>
    </citation>
    <scope>NUCLEOTIDE SEQUENCE</scope>
    <source>
        <strain evidence="6">DSM 10695</strain>
    </source>
</reference>
<organism evidence="6 7">
    <name type="scientific">Schaalia hyovaginalis</name>
    <dbReference type="NCBI Taxonomy" id="29316"/>
    <lineage>
        <taxon>Bacteria</taxon>
        <taxon>Bacillati</taxon>
        <taxon>Actinomycetota</taxon>
        <taxon>Actinomycetes</taxon>
        <taxon>Actinomycetales</taxon>
        <taxon>Actinomycetaceae</taxon>
        <taxon>Schaalia</taxon>
    </lineage>
</organism>
<dbReference type="Proteomes" id="UP000617426">
    <property type="component" value="Unassembled WGS sequence"/>
</dbReference>
<evidence type="ECO:0000259" key="5">
    <source>
        <dbReference type="PROSITE" id="PS50977"/>
    </source>
</evidence>
<keyword evidence="2 4" id="KW-0238">DNA-binding</keyword>
<evidence type="ECO:0000313" key="7">
    <source>
        <dbReference type="Proteomes" id="UP000617426"/>
    </source>
</evidence>
<name>A0A923E3T1_9ACTO</name>
<dbReference type="PROSITE" id="PS50977">
    <property type="entry name" value="HTH_TETR_2"/>
    <property type="match status" value="1"/>
</dbReference>